<reference evidence="2" key="4">
    <citation type="journal article" date="2019" name="Int. J. Syst. Evol. Microbiol.">
        <title>Streptococcus chenjunshii sp. nov. isolated from feces of Tibetan antelopes.</title>
        <authorList>
            <person name="Tian Z."/>
            <person name="Lu S."/>
            <person name="Jin D."/>
            <person name="Yang J."/>
            <person name="Pu J."/>
            <person name="Lai X.H."/>
            <person name="Bai X.N."/>
            <person name="Wu X.M."/>
            <person name="Li J."/>
            <person name="Wang S."/>
            <person name="Xu J."/>
        </authorList>
    </citation>
    <scope>NUCLEOTIDE SEQUENCE</scope>
    <source>
        <strain evidence="2">Z15</strain>
    </source>
</reference>
<keyword evidence="4" id="KW-0808">Transferase</keyword>
<evidence type="ECO:0000313" key="6">
    <source>
        <dbReference type="Proteomes" id="UP000262901"/>
    </source>
</evidence>
<dbReference type="SUPFAM" id="SSF53448">
    <property type="entry name" value="Nucleotide-diphospho-sugar transferases"/>
    <property type="match status" value="1"/>
</dbReference>
<dbReference type="InterPro" id="IPR029044">
    <property type="entry name" value="Nucleotide-diphossugar_trans"/>
</dbReference>
<organism evidence="4 6">
    <name type="scientific">Streptococcus chenjunshii</name>
    <dbReference type="NCBI Taxonomy" id="2173853"/>
    <lineage>
        <taxon>Bacteria</taxon>
        <taxon>Bacillati</taxon>
        <taxon>Bacillota</taxon>
        <taxon>Bacilli</taxon>
        <taxon>Lactobacillales</taxon>
        <taxon>Streptococcaceae</taxon>
        <taxon>Streptococcus</taxon>
    </lineage>
</organism>
<reference evidence="5" key="3">
    <citation type="submission" date="2018-08" db="EMBL/GenBank/DDBJ databases">
        <title>Streptococcus chenjunshii sp. nov., isolated from stools sample of the Tibetan antelope in the Qinghai-Tibet plateau, China.</title>
        <authorList>
            <person name="Tian Z."/>
        </authorList>
    </citation>
    <scope>NUCLEOTIDE SEQUENCE [LARGE SCALE GENOMIC DNA]</scope>
    <source>
        <strain evidence="5">Z15</strain>
    </source>
</reference>
<feature type="domain" description="Glycosyltransferase 2-like" evidence="1">
    <location>
        <begin position="4"/>
        <end position="115"/>
    </location>
</feature>
<dbReference type="EMBL" id="QVQY01000037">
    <property type="protein sequence ID" value="RFU50217.1"/>
    <property type="molecule type" value="Genomic_DNA"/>
</dbReference>
<dbReference type="Pfam" id="PF00535">
    <property type="entry name" value="Glycos_transf_2"/>
    <property type="match status" value="1"/>
</dbReference>
<reference evidence="4 6" key="2">
    <citation type="submission" date="2018-08" db="EMBL/GenBank/DDBJ databases">
        <title>Draft genome of Streptococcus sp. nov. Z1.</title>
        <authorList>
            <person name="Tian Z."/>
        </authorList>
    </citation>
    <scope>NUCLEOTIDE SEQUENCE [LARGE SCALE GENOMIC DNA]</scope>
    <source>
        <strain evidence="4">Z1</strain>
        <strain evidence="6">Z1(2018)</strain>
    </source>
</reference>
<dbReference type="PANTHER" id="PTHR22916:SF3">
    <property type="entry name" value="UDP-GLCNAC:BETAGAL BETA-1,3-N-ACETYLGLUCOSAMINYLTRANSFERASE-LIKE PROTEIN 1"/>
    <property type="match status" value="1"/>
</dbReference>
<reference evidence="3 7" key="1">
    <citation type="submission" date="2018-08" db="EMBL/GenBank/DDBJ databases">
        <title>Draft genome of Streptococcus sp .nov. Z2.</title>
        <authorList>
            <person name="Tian Z."/>
        </authorList>
    </citation>
    <scope>NUCLEOTIDE SEQUENCE [LARGE SCALE GENOMIC DNA]</scope>
    <source>
        <strain evidence="3 7">Z2</strain>
    </source>
</reference>
<name>A0A372KK19_9STRE</name>
<dbReference type="OrthoDB" id="199095at2"/>
<evidence type="ECO:0000313" key="3">
    <source>
        <dbReference type="EMBL" id="RFU50217.1"/>
    </source>
</evidence>
<dbReference type="Proteomes" id="UP000262901">
    <property type="component" value="Unassembled WGS sequence"/>
</dbReference>
<gene>
    <name evidence="2" type="ORF">DDV21_007335</name>
    <name evidence="3" type="ORF">DDV22_09745</name>
    <name evidence="4" type="ORF">DDV23_08830</name>
</gene>
<dbReference type="AlphaFoldDB" id="A0A372KK19"/>
<evidence type="ECO:0000313" key="5">
    <source>
        <dbReference type="Proteomes" id="UP000246115"/>
    </source>
</evidence>
<dbReference type="Gene3D" id="3.90.550.10">
    <property type="entry name" value="Spore Coat Polysaccharide Biosynthesis Protein SpsA, Chain A"/>
    <property type="match status" value="1"/>
</dbReference>
<evidence type="ECO:0000313" key="4">
    <source>
        <dbReference type="EMBL" id="RFU52603.1"/>
    </source>
</evidence>
<evidence type="ECO:0000313" key="2">
    <source>
        <dbReference type="EMBL" id="AXQ78907.1"/>
    </source>
</evidence>
<proteinExistence type="predicted"/>
<dbReference type="RefSeq" id="WP_116878735.1">
    <property type="nucleotide sequence ID" value="NZ_CP031733.1"/>
</dbReference>
<accession>A0A372KK19</accession>
<dbReference type="Proteomes" id="UP000246115">
    <property type="component" value="Chromosome"/>
</dbReference>
<dbReference type="EMBL" id="CP031733">
    <property type="protein sequence ID" value="AXQ78907.1"/>
    <property type="molecule type" value="Genomic_DNA"/>
</dbReference>
<dbReference type="InterPro" id="IPR001173">
    <property type="entry name" value="Glyco_trans_2-like"/>
</dbReference>
<protein>
    <submittedName>
        <fullName evidence="4">Glycosyltransferase family 2 protein</fullName>
    </submittedName>
</protein>
<dbReference type="Proteomes" id="UP000264056">
    <property type="component" value="Unassembled WGS sequence"/>
</dbReference>
<dbReference type="GO" id="GO:0016758">
    <property type="term" value="F:hexosyltransferase activity"/>
    <property type="evidence" value="ECO:0007669"/>
    <property type="project" value="UniProtKB-ARBA"/>
</dbReference>
<dbReference type="KEGG" id="schj:DDV21_007335"/>
<accession>A0A346ND12</accession>
<evidence type="ECO:0000259" key="1">
    <source>
        <dbReference type="Pfam" id="PF00535"/>
    </source>
</evidence>
<keyword evidence="7" id="KW-1185">Reference proteome</keyword>
<evidence type="ECO:0000313" key="7">
    <source>
        <dbReference type="Proteomes" id="UP000264056"/>
    </source>
</evidence>
<dbReference type="CDD" id="cd00761">
    <property type="entry name" value="Glyco_tranf_GTA_type"/>
    <property type="match status" value="1"/>
</dbReference>
<dbReference type="PANTHER" id="PTHR22916">
    <property type="entry name" value="GLYCOSYLTRANSFERASE"/>
    <property type="match status" value="1"/>
</dbReference>
<dbReference type="EMBL" id="QVQZ01000025">
    <property type="protein sequence ID" value="RFU52603.1"/>
    <property type="molecule type" value="Genomic_DNA"/>
</dbReference>
<sequence length="466" mass="54144">MKVSIICTNYNKGTWIADAIESFLSQRTSFPYEIIIVDDASTDESPKIIASYADNYPEIIRAFYHTENQGIAKTWVTICQEAKGQYIARCDGDDYWIDDCKLQKQVDLLEKTPDSKWSNTDFDFVDSSGKVTQAKAFANQAIPLITTYEDMLALKGMTMASTWLVERELMLEVNQMIDLDAVDDTFNLQLELFRKTSLSFLPDATTVYRMDAESDSRTKNVEKLRRRFQRLLATQIEYVKKYPDSDYKKAFLTLLNKHTDFEILLSQDFKPSAAAAHGQKVTIYYAGANHDFSEDQVSEFLLQEKDSLTIDLPKGTQHLRIDLSEIPSYYQTVKLVDPEFNTELLPVFTNGLQIKNAFFFNDSDPQIIYNTERVTSPSLILQYTMFNLDDHQSENYLIRLLSEDLYASRSELQKLRLSQTDYQRVTKERDTYKKELEEMVIRYNAVTHSRRWTITSKLINLLRRKK</sequence>